<sequence length="135" mass="14886">MKIVLAFLALAVISAQGATLTDAQKEKLLEFHRECKESSGVEQIVIDDAKAGKYANDPKIKAHLFCVSKKIGLQNEAGEIQKDVMMAKLSALLNDQEIAKKMVELCAKPDSTPEETSYSVLKCYYQNTPDHVSLI</sequence>
<dbReference type="InterPro" id="IPR036728">
    <property type="entry name" value="PBP_GOBP_sf"/>
</dbReference>
<evidence type="ECO:0000313" key="9">
    <source>
        <dbReference type="Proteomes" id="UP001154078"/>
    </source>
</evidence>
<dbReference type="Proteomes" id="UP001154078">
    <property type="component" value="Chromosome 2"/>
</dbReference>
<evidence type="ECO:0000256" key="7">
    <source>
        <dbReference type="SAM" id="SignalP"/>
    </source>
</evidence>
<evidence type="ECO:0000313" key="8">
    <source>
        <dbReference type="EMBL" id="CAH0551618.1"/>
    </source>
</evidence>
<dbReference type="EMBL" id="OV121133">
    <property type="protein sequence ID" value="CAH0551618.1"/>
    <property type="molecule type" value="Genomic_DNA"/>
</dbReference>
<dbReference type="Pfam" id="PF01395">
    <property type="entry name" value="PBP_GOBP"/>
    <property type="match status" value="1"/>
</dbReference>
<name>A0A9P0B0S2_BRAAE</name>
<organism evidence="8 9">
    <name type="scientific">Brassicogethes aeneus</name>
    <name type="common">Rape pollen beetle</name>
    <name type="synonym">Meligethes aeneus</name>
    <dbReference type="NCBI Taxonomy" id="1431903"/>
    <lineage>
        <taxon>Eukaryota</taxon>
        <taxon>Metazoa</taxon>
        <taxon>Ecdysozoa</taxon>
        <taxon>Arthropoda</taxon>
        <taxon>Hexapoda</taxon>
        <taxon>Insecta</taxon>
        <taxon>Pterygota</taxon>
        <taxon>Neoptera</taxon>
        <taxon>Endopterygota</taxon>
        <taxon>Coleoptera</taxon>
        <taxon>Polyphaga</taxon>
        <taxon>Cucujiformia</taxon>
        <taxon>Nitidulidae</taxon>
        <taxon>Meligethinae</taxon>
        <taxon>Brassicogethes</taxon>
    </lineage>
</organism>
<dbReference type="FunFam" id="1.10.238.20:FF:000001">
    <property type="entry name" value="General odorant-binding protein lush"/>
    <property type="match status" value="1"/>
</dbReference>
<dbReference type="SMART" id="SM00708">
    <property type="entry name" value="PhBP"/>
    <property type="match status" value="1"/>
</dbReference>
<evidence type="ECO:0000256" key="3">
    <source>
        <dbReference type="ARBA" id="ARBA00022525"/>
    </source>
</evidence>
<dbReference type="PANTHER" id="PTHR11857">
    <property type="entry name" value="ODORANT BINDING PROTEIN-RELATED"/>
    <property type="match status" value="1"/>
</dbReference>
<comment type="similarity">
    <text evidence="2">Belongs to the PBP/GOBP family.</text>
</comment>
<dbReference type="SUPFAM" id="SSF47565">
    <property type="entry name" value="Insect pheromone/odorant-binding proteins"/>
    <property type="match status" value="1"/>
</dbReference>
<reference evidence="8" key="1">
    <citation type="submission" date="2021-12" db="EMBL/GenBank/DDBJ databases">
        <authorList>
            <person name="King R."/>
        </authorList>
    </citation>
    <scope>NUCLEOTIDE SEQUENCE</scope>
</reference>
<dbReference type="GO" id="GO:0007608">
    <property type="term" value="P:sensory perception of smell"/>
    <property type="evidence" value="ECO:0007669"/>
    <property type="project" value="TreeGrafter"/>
</dbReference>
<keyword evidence="3" id="KW-0964">Secreted</keyword>
<dbReference type="PANTHER" id="PTHR11857:SF43">
    <property type="entry name" value="GEO07291P1-RELATED"/>
    <property type="match status" value="1"/>
</dbReference>
<dbReference type="OrthoDB" id="8194670at2759"/>
<feature type="chain" id="PRO_5040230107" evidence="7">
    <location>
        <begin position="18"/>
        <end position="135"/>
    </location>
</feature>
<dbReference type="InterPro" id="IPR006170">
    <property type="entry name" value="PBP/GOBP"/>
</dbReference>
<protein>
    <submittedName>
        <fullName evidence="8">Uncharacterized protein</fullName>
    </submittedName>
</protein>
<keyword evidence="5" id="KW-0325">Glycoprotein</keyword>
<dbReference type="AlphaFoldDB" id="A0A9P0B0S2"/>
<comment type="subcellular location">
    <subcellularLocation>
        <location evidence="1">Secreted</location>
    </subcellularLocation>
</comment>
<evidence type="ECO:0000256" key="4">
    <source>
        <dbReference type="ARBA" id="ARBA00022729"/>
    </source>
</evidence>
<gene>
    <name evidence="8" type="ORF">MELIAE_LOCUS4184</name>
</gene>
<keyword evidence="4 7" id="KW-0732">Signal</keyword>
<dbReference type="GO" id="GO:0005615">
    <property type="term" value="C:extracellular space"/>
    <property type="evidence" value="ECO:0007669"/>
    <property type="project" value="TreeGrafter"/>
</dbReference>
<evidence type="ECO:0000256" key="5">
    <source>
        <dbReference type="ARBA" id="ARBA00023180"/>
    </source>
</evidence>
<dbReference type="CDD" id="cd23992">
    <property type="entry name" value="PBP_GOBP"/>
    <property type="match status" value="1"/>
</dbReference>
<keyword evidence="9" id="KW-1185">Reference proteome</keyword>
<proteinExistence type="inferred from homology"/>
<evidence type="ECO:0000256" key="6">
    <source>
        <dbReference type="ARBA" id="ARBA00056866"/>
    </source>
</evidence>
<comment type="function">
    <text evidence="6">May be a carrier protein for lipids.</text>
</comment>
<feature type="signal peptide" evidence="7">
    <location>
        <begin position="1"/>
        <end position="17"/>
    </location>
</feature>
<evidence type="ECO:0000256" key="2">
    <source>
        <dbReference type="ARBA" id="ARBA00008098"/>
    </source>
</evidence>
<dbReference type="GO" id="GO:0005549">
    <property type="term" value="F:odorant binding"/>
    <property type="evidence" value="ECO:0007669"/>
    <property type="project" value="InterPro"/>
</dbReference>
<evidence type="ECO:0000256" key="1">
    <source>
        <dbReference type="ARBA" id="ARBA00004613"/>
    </source>
</evidence>
<accession>A0A9P0B0S2</accession>
<dbReference type="Gene3D" id="1.10.238.20">
    <property type="entry name" value="Pheromone/general odorant binding protein domain"/>
    <property type="match status" value="1"/>
</dbReference>